<dbReference type="Proteomes" id="UP000192343">
    <property type="component" value="Unassembled WGS sequence"/>
</dbReference>
<sequence length="169" mass="19015">MTLLPHIEHRVTIRNFTGEPVVQKSLDAILEAARLSPSAKNRQPWRFVVIQDSEVLRQIQDAAYNEPHVSSAPVLIAACTTNVDYRMPNGQVSYPIDIATAVAFMMIQAEEEKLGSSIVTTFDETLVKEILSVPHSMRVVMLLALGHPEHRPLRPPRRAADQIVSYNHW</sequence>
<proteinExistence type="inferred from homology"/>
<evidence type="ECO:0000259" key="3">
    <source>
        <dbReference type="Pfam" id="PF00881"/>
    </source>
</evidence>
<keyword evidence="5" id="KW-1185">Reference proteome</keyword>
<comment type="similarity">
    <text evidence="1">Belongs to the nitroreductase family.</text>
</comment>
<dbReference type="AlphaFoldDB" id="A0A1Y1RZZ5"/>
<dbReference type="PANTHER" id="PTHR43673:SF10">
    <property type="entry name" value="NADH DEHYDROGENASE_NAD(P)H NITROREDUCTASE XCC3605-RELATED"/>
    <property type="match status" value="1"/>
</dbReference>
<dbReference type="STRING" id="1963862.B4O97_05460"/>
<dbReference type="OrthoDB" id="9812105at2"/>
<organism evidence="4 5">
    <name type="scientific">Marispirochaeta aestuarii</name>
    <dbReference type="NCBI Taxonomy" id="1963862"/>
    <lineage>
        <taxon>Bacteria</taxon>
        <taxon>Pseudomonadati</taxon>
        <taxon>Spirochaetota</taxon>
        <taxon>Spirochaetia</taxon>
        <taxon>Spirochaetales</taxon>
        <taxon>Spirochaetaceae</taxon>
        <taxon>Marispirochaeta</taxon>
    </lineage>
</organism>
<evidence type="ECO:0000313" key="4">
    <source>
        <dbReference type="EMBL" id="ORC36522.1"/>
    </source>
</evidence>
<dbReference type="SUPFAM" id="SSF55469">
    <property type="entry name" value="FMN-dependent nitroreductase-like"/>
    <property type="match status" value="1"/>
</dbReference>
<evidence type="ECO:0000313" key="5">
    <source>
        <dbReference type="Proteomes" id="UP000192343"/>
    </source>
</evidence>
<dbReference type="Pfam" id="PF00881">
    <property type="entry name" value="Nitroreductase"/>
    <property type="match status" value="1"/>
</dbReference>
<reference evidence="4 5" key="1">
    <citation type="submission" date="2017-03" db="EMBL/GenBank/DDBJ databases">
        <title>Draft Genome sequence of Marispirochaeta sp. strain JC444.</title>
        <authorList>
            <person name="Shivani Y."/>
            <person name="Subhash Y."/>
            <person name="Sasikala C."/>
            <person name="Ramana C."/>
        </authorList>
    </citation>
    <scope>NUCLEOTIDE SEQUENCE [LARGE SCALE GENOMIC DNA]</scope>
    <source>
        <strain evidence="4 5">JC444</strain>
    </source>
</reference>
<dbReference type="InterPro" id="IPR029479">
    <property type="entry name" value="Nitroreductase"/>
</dbReference>
<keyword evidence="2" id="KW-0560">Oxidoreductase</keyword>
<protein>
    <submittedName>
        <fullName evidence="4">Nitroreductase</fullName>
    </submittedName>
</protein>
<dbReference type="PANTHER" id="PTHR43673">
    <property type="entry name" value="NAD(P)H NITROREDUCTASE YDGI-RELATED"/>
    <property type="match status" value="1"/>
</dbReference>
<feature type="domain" description="Nitroreductase" evidence="3">
    <location>
        <begin position="7"/>
        <end position="69"/>
    </location>
</feature>
<dbReference type="InterPro" id="IPR000415">
    <property type="entry name" value="Nitroreductase-like"/>
</dbReference>
<evidence type="ECO:0000256" key="2">
    <source>
        <dbReference type="ARBA" id="ARBA00023002"/>
    </source>
</evidence>
<dbReference type="GO" id="GO:0016491">
    <property type="term" value="F:oxidoreductase activity"/>
    <property type="evidence" value="ECO:0007669"/>
    <property type="project" value="UniProtKB-KW"/>
</dbReference>
<dbReference type="RefSeq" id="WP_083049020.1">
    <property type="nucleotide sequence ID" value="NZ_MWQY01000005.1"/>
</dbReference>
<comment type="caution">
    <text evidence="4">The sequence shown here is derived from an EMBL/GenBank/DDBJ whole genome shotgun (WGS) entry which is preliminary data.</text>
</comment>
<name>A0A1Y1RZZ5_9SPIO</name>
<dbReference type="EMBL" id="MWQY01000005">
    <property type="protein sequence ID" value="ORC36522.1"/>
    <property type="molecule type" value="Genomic_DNA"/>
</dbReference>
<gene>
    <name evidence="4" type="ORF">B4O97_05460</name>
</gene>
<evidence type="ECO:0000256" key="1">
    <source>
        <dbReference type="ARBA" id="ARBA00007118"/>
    </source>
</evidence>
<accession>A0A1Y1RZZ5</accession>
<dbReference type="Gene3D" id="3.40.109.10">
    <property type="entry name" value="NADH Oxidase"/>
    <property type="match status" value="1"/>
</dbReference>